<evidence type="ECO:0000313" key="1">
    <source>
        <dbReference type="EMBL" id="RZC33987.1"/>
    </source>
</evidence>
<sequence>PISKLSSKRFETAQIFSARSEVDPQTLVHICNTFIGSLIEYRAPLYTSLPPRLQNQIASCERKILRMIFRLHFRHPSHLVHSDTNTNSILTRLTTLQQKYINRTENSNNSLARQNLRVTFKIPLTTPINQHFNFLRRIPKRKLRHPPAALLKAKYPDLPLELVEESPLAIR</sequence>
<protein>
    <submittedName>
        <fullName evidence="1">Uncharacterized protein</fullName>
    </submittedName>
</protein>
<organism evidence="1 2">
    <name type="scientific">Asbolus verrucosus</name>
    <name type="common">Desert ironclad beetle</name>
    <dbReference type="NCBI Taxonomy" id="1661398"/>
    <lineage>
        <taxon>Eukaryota</taxon>
        <taxon>Metazoa</taxon>
        <taxon>Ecdysozoa</taxon>
        <taxon>Arthropoda</taxon>
        <taxon>Hexapoda</taxon>
        <taxon>Insecta</taxon>
        <taxon>Pterygota</taxon>
        <taxon>Neoptera</taxon>
        <taxon>Endopterygota</taxon>
        <taxon>Coleoptera</taxon>
        <taxon>Polyphaga</taxon>
        <taxon>Cucujiformia</taxon>
        <taxon>Tenebrionidae</taxon>
        <taxon>Pimeliinae</taxon>
        <taxon>Asbolus</taxon>
    </lineage>
</organism>
<dbReference type="EMBL" id="QDEB01084016">
    <property type="protein sequence ID" value="RZC33987.1"/>
    <property type="molecule type" value="Genomic_DNA"/>
</dbReference>
<reference evidence="1 2" key="1">
    <citation type="submission" date="2017-03" db="EMBL/GenBank/DDBJ databases">
        <title>Genome of the blue death feigning beetle - Asbolus verrucosus.</title>
        <authorList>
            <person name="Rider S.D."/>
        </authorList>
    </citation>
    <scope>NUCLEOTIDE SEQUENCE [LARGE SCALE GENOMIC DNA]</scope>
    <source>
        <strain evidence="1">Butters</strain>
        <tissue evidence="1">Head and leg muscle</tissue>
    </source>
</reference>
<name>A0A482VNQ6_ASBVE</name>
<comment type="caution">
    <text evidence="1">The sequence shown here is derived from an EMBL/GenBank/DDBJ whole genome shotgun (WGS) entry which is preliminary data.</text>
</comment>
<dbReference type="Proteomes" id="UP000292052">
    <property type="component" value="Unassembled WGS sequence"/>
</dbReference>
<evidence type="ECO:0000313" key="2">
    <source>
        <dbReference type="Proteomes" id="UP000292052"/>
    </source>
</evidence>
<feature type="non-terminal residue" evidence="1">
    <location>
        <position position="1"/>
    </location>
</feature>
<accession>A0A482VNQ6</accession>
<keyword evidence="2" id="KW-1185">Reference proteome</keyword>
<gene>
    <name evidence="1" type="ORF">BDFB_009414</name>
</gene>
<proteinExistence type="predicted"/>
<dbReference type="AlphaFoldDB" id="A0A482VNQ6"/>
<dbReference type="OrthoDB" id="6764382at2759"/>